<feature type="transmembrane region" description="Helical" evidence="8">
    <location>
        <begin position="169"/>
        <end position="187"/>
    </location>
</feature>
<feature type="transmembrane region" description="Helical" evidence="8">
    <location>
        <begin position="417"/>
        <end position="442"/>
    </location>
</feature>
<feature type="transmembrane region" description="Helical" evidence="8">
    <location>
        <begin position="318"/>
        <end position="338"/>
    </location>
</feature>
<reference evidence="10 11" key="1">
    <citation type="submission" date="2024-06" db="EMBL/GenBank/DDBJ databases">
        <title>A chromosome-level genome assembly of beet webworm, Loxostege sticticalis.</title>
        <authorList>
            <person name="Zhang Y."/>
        </authorList>
    </citation>
    <scope>NUCLEOTIDE SEQUENCE [LARGE SCALE GENOMIC DNA]</scope>
    <source>
        <strain evidence="10">AQ028</strain>
        <tissue evidence="10">Male pupae</tissue>
    </source>
</reference>
<dbReference type="InterPro" id="IPR005828">
    <property type="entry name" value="MFS_sugar_transport-like"/>
</dbReference>
<evidence type="ECO:0000259" key="9">
    <source>
        <dbReference type="PROSITE" id="PS50850"/>
    </source>
</evidence>
<feature type="transmembrane region" description="Helical" evidence="8">
    <location>
        <begin position="144"/>
        <end position="163"/>
    </location>
</feature>
<feature type="domain" description="Major facilitator superfamily (MFS) profile" evidence="9">
    <location>
        <begin position="10"/>
        <end position="446"/>
    </location>
</feature>
<feature type="transmembrane region" description="Helical" evidence="8">
    <location>
        <begin position="391"/>
        <end position="411"/>
    </location>
</feature>
<evidence type="ECO:0000256" key="5">
    <source>
        <dbReference type="ARBA" id="ARBA00022692"/>
    </source>
</evidence>
<evidence type="ECO:0000256" key="2">
    <source>
        <dbReference type="ARBA" id="ARBA00022448"/>
    </source>
</evidence>
<keyword evidence="5 8" id="KW-0812">Transmembrane</keyword>
<feature type="transmembrane region" description="Helical" evidence="8">
    <location>
        <begin position="251"/>
        <end position="271"/>
    </location>
</feature>
<evidence type="ECO:0000256" key="1">
    <source>
        <dbReference type="ARBA" id="ARBA00004651"/>
    </source>
</evidence>
<dbReference type="Proteomes" id="UP001549921">
    <property type="component" value="Unassembled WGS sequence"/>
</dbReference>
<dbReference type="Pfam" id="PF00083">
    <property type="entry name" value="Sugar_tr"/>
    <property type="match status" value="1"/>
</dbReference>
<dbReference type="InterPro" id="IPR050549">
    <property type="entry name" value="MFS_Trehalose_Transporter"/>
</dbReference>
<name>A0ABD0TCP9_LOXSC</name>
<evidence type="ECO:0000256" key="3">
    <source>
        <dbReference type="ARBA" id="ARBA00022475"/>
    </source>
</evidence>
<dbReference type="GO" id="GO:0005886">
    <property type="term" value="C:plasma membrane"/>
    <property type="evidence" value="ECO:0007669"/>
    <property type="project" value="UniProtKB-SubCell"/>
</dbReference>
<proteinExistence type="predicted"/>
<feature type="transmembrane region" description="Helical" evidence="8">
    <location>
        <begin position="350"/>
        <end position="379"/>
    </location>
</feature>
<feature type="transmembrane region" description="Helical" evidence="8">
    <location>
        <begin position="113"/>
        <end position="132"/>
    </location>
</feature>
<gene>
    <name evidence="10" type="ORF">ABMA28_014847</name>
</gene>
<evidence type="ECO:0000313" key="11">
    <source>
        <dbReference type="Proteomes" id="UP001549921"/>
    </source>
</evidence>
<organism evidence="10 11">
    <name type="scientific">Loxostege sticticalis</name>
    <name type="common">Beet webworm moth</name>
    <dbReference type="NCBI Taxonomy" id="481309"/>
    <lineage>
        <taxon>Eukaryota</taxon>
        <taxon>Metazoa</taxon>
        <taxon>Ecdysozoa</taxon>
        <taxon>Arthropoda</taxon>
        <taxon>Hexapoda</taxon>
        <taxon>Insecta</taxon>
        <taxon>Pterygota</taxon>
        <taxon>Neoptera</taxon>
        <taxon>Endopterygota</taxon>
        <taxon>Lepidoptera</taxon>
        <taxon>Glossata</taxon>
        <taxon>Ditrysia</taxon>
        <taxon>Pyraloidea</taxon>
        <taxon>Crambidae</taxon>
        <taxon>Pyraustinae</taxon>
        <taxon>Loxostege</taxon>
    </lineage>
</organism>
<dbReference type="InterPro" id="IPR005829">
    <property type="entry name" value="Sugar_transporter_CS"/>
</dbReference>
<dbReference type="PROSITE" id="PS00216">
    <property type="entry name" value="SUGAR_TRANSPORT_1"/>
    <property type="match status" value="1"/>
</dbReference>
<sequence length="494" mass="54633">MEQRRRSRIVQYLVAASVSLASLTLGVSSTWPTPVLPKLKNINETNVDINDQEISWMLAMNSPGFIAGSFATRFISDRFGRKATILGSAFPMALGTVLLLFAQKAWLLYVTRFLWGGSTGMIGTVVSMYLAEIADKDIRGTLSVGTRFMFNLGALLVTAVGPFMSYQTLNSSLVILPVCYFVACWWIPESPYYYLKEGRTHDAGKTLTKLRSYKDKKEMEDELSILQSSVSNEMRRDSSVKELFTGKQYRSAIIISAGLKLTQIMAGVMAVQHYLGTIMQDTKAEIKLNTVFIIFGAVRFVIGIMSSVLADRVGRRPLLIYSFLGTGICHIIAGAYFFCQEVLKINQASLTPYAIIPLIGILGSSVISTLGFSSIIFVVPAEIFPINIKAVAMASLSIYGGILGFIVAKFFQDLKDWTGLCGVFWIYSGVAIAGALFSFIYVPETKGKSLREIQVLLQGDLYDEGDGKLDQVVAKDDHRDTELQELNRRDVSRL</sequence>
<evidence type="ECO:0000256" key="7">
    <source>
        <dbReference type="ARBA" id="ARBA00023136"/>
    </source>
</evidence>
<protein>
    <recommendedName>
        <fullName evidence="9">Major facilitator superfamily (MFS) profile domain-containing protein</fullName>
    </recommendedName>
</protein>
<evidence type="ECO:0000256" key="4">
    <source>
        <dbReference type="ARBA" id="ARBA00022597"/>
    </source>
</evidence>
<feature type="transmembrane region" description="Helical" evidence="8">
    <location>
        <begin position="83"/>
        <end position="101"/>
    </location>
</feature>
<dbReference type="AlphaFoldDB" id="A0ABD0TCP9"/>
<dbReference type="PANTHER" id="PTHR48021:SF46">
    <property type="entry name" value="MAJOR FACILITATOR SUPERFAMILY (MFS) PROFILE DOMAIN-CONTAINING PROTEIN"/>
    <property type="match status" value="1"/>
</dbReference>
<evidence type="ECO:0000256" key="6">
    <source>
        <dbReference type="ARBA" id="ARBA00022989"/>
    </source>
</evidence>
<accession>A0ABD0TCP9</accession>
<keyword evidence="4" id="KW-0762">Sugar transport</keyword>
<keyword evidence="3" id="KW-1003">Cell membrane</keyword>
<feature type="transmembrane region" description="Helical" evidence="8">
    <location>
        <begin position="291"/>
        <end position="311"/>
    </location>
</feature>
<keyword evidence="7 8" id="KW-0472">Membrane</keyword>
<dbReference type="PANTHER" id="PTHR48021">
    <property type="match status" value="1"/>
</dbReference>
<feature type="transmembrane region" description="Helical" evidence="8">
    <location>
        <begin position="54"/>
        <end position="71"/>
    </location>
</feature>
<keyword evidence="2" id="KW-0813">Transport</keyword>
<dbReference type="PROSITE" id="PS50850">
    <property type="entry name" value="MFS"/>
    <property type="match status" value="1"/>
</dbReference>
<dbReference type="FunFam" id="1.20.1250.20:FF:000218">
    <property type="entry name" value="facilitated trehalose transporter Tret1"/>
    <property type="match status" value="1"/>
</dbReference>
<dbReference type="InterPro" id="IPR020846">
    <property type="entry name" value="MFS_dom"/>
</dbReference>
<comment type="caution">
    <text evidence="10">The sequence shown here is derived from an EMBL/GenBank/DDBJ whole genome shotgun (WGS) entry which is preliminary data.</text>
</comment>
<dbReference type="EMBL" id="JBEDNZ010000006">
    <property type="protein sequence ID" value="KAL0841084.1"/>
    <property type="molecule type" value="Genomic_DNA"/>
</dbReference>
<evidence type="ECO:0000313" key="10">
    <source>
        <dbReference type="EMBL" id="KAL0841084.1"/>
    </source>
</evidence>
<comment type="subcellular location">
    <subcellularLocation>
        <location evidence="1">Cell membrane</location>
        <topology evidence="1">Multi-pass membrane protein</topology>
    </subcellularLocation>
</comment>
<dbReference type="InterPro" id="IPR036259">
    <property type="entry name" value="MFS_trans_sf"/>
</dbReference>
<dbReference type="Gene3D" id="1.20.1250.20">
    <property type="entry name" value="MFS general substrate transporter like domains"/>
    <property type="match status" value="1"/>
</dbReference>
<dbReference type="SUPFAM" id="SSF103473">
    <property type="entry name" value="MFS general substrate transporter"/>
    <property type="match status" value="1"/>
</dbReference>
<keyword evidence="6 8" id="KW-1133">Transmembrane helix</keyword>
<evidence type="ECO:0000256" key="8">
    <source>
        <dbReference type="SAM" id="Phobius"/>
    </source>
</evidence>